<feature type="transmembrane region" description="Helical" evidence="5">
    <location>
        <begin position="88"/>
        <end position="115"/>
    </location>
</feature>
<name>B4CUN1_9BACT</name>
<dbReference type="SUPFAM" id="SSF103473">
    <property type="entry name" value="MFS general substrate transporter"/>
    <property type="match status" value="1"/>
</dbReference>
<comment type="subcellular location">
    <subcellularLocation>
        <location evidence="1">Membrane</location>
        <topology evidence="1">Multi-pass membrane protein</topology>
    </subcellularLocation>
</comment>
<organism evidence="7 8">
    <name type="scientific">Chthoniobacter flavus Ellin428</name>
    <dbReference type="NCBI Taxonomy" id="497964"/>
    <lineage>
        <taxon>Bacteria</taxon>
        <taxon>Pseudomonadati</taxon>
        <taxon>Verrucomicrobiota</taxon>
        <taxon>Spartobacteria</taxon>
        <taxon>Chthoniobacterales</taxon>
        <taxon>Chthoniobacteraceae</taxon>
        <taxon>Chthoniobacter</taxon>
    </lineage>
</organism>
<dbReference type="CDD" id="cd17319">
    <property type="entry name" value="MFS_ExuT_GudP_like"/>
    <property type="match status" value="1"/>
</dbReference>
<evidence type="ECO:0000256" key="5">
    <source>
        <dbReference type="SAM" id="Phobius"/>
    </source>
</evidence>
<dbReference type="RefSeq" id="WP_006977721.1">
    <property type="nucleotide sequence ID" value="NZ_ABVL01000001.1"/>
</dbReference>
<dbReference type="eggNOG" id="COG2271">
    <property type="taxonomic scope" value="Bacteria"/>
</dbReference>
<dbReference type="FunCoup" id="B4CUN1">
    <property type="interactions" value="46"/>
</dbReference>
<gene>
    <name evidence="7" type="ORF">CfE428DRAFT_0394</name>
</gene>
<evidence type="ECO:0000256" key="4">
    <source>
        <dbReference type="ARBA" id="ARBA00023136"/>
    </source>
</evidence>
<evidence type="ECO:0000256" key="1">
    <source>
        <dbReference type="ARBA" id="ARBA00004141"/>
    </source>
</evidence>
<reference evidence="7 8" key="1">
    <citation type="journal article" date="2011" name="J. Bacteriol.">
        <title>Genome sequence of Chthoniobacter flavus Ellin428, an aerobic heterotrophic soil bacterium.</title>
        <authorList>
            <person name="Kant R."/>
            <person name="van Passel M.W."/>
            <person name="Palva A."/>
            <person name="Lucas S."/>
            <person name="Lapidus A."/>
            <person name="Glavina Del Rio T."/>
            <person name="Dalin E."/>
            <person name="Tice H."/>
            <person name="Bruce D."/>
            <person name="Goodwin L."/>
            <person name="Pitluck S."/>
            <person name="Larimer F.W."/>
            <person name="Land M.L."/>
            <person name="Hauser L."/>
            <person name="Sangwan P."/>
            <person name="de Vos W.M."/>
            <person name="Janssen P.H."/>
            <person name="Smidt H."/>
        </authorList>
    </citation>
    <scope>NUCLEOTIDE SEQUENCE [LARGE SCALE GENOMIC DNA]</scope>
    <source>
        <strain evidence="7 8">Ellin428</strain>
    </source>
</reference>
<dbReference type="GO" id="GO:0016020">
    <property type="term" value="C:membrane"/>
    <property type="evidence" value="ECO:0007669"/>
    <property type="project" value="UniProtKB-SubCell"/>
</dbReference>
<sequence length="422" mass="46375">MTYENSSSRRVGSYRWVVCGLLLFATTINYVDRQVFGILAPEMERIFGWSNTNYTDIVFWFEVAYAIGQLLAGRLLDRIGTFAGFALAMFFWSGASMLHAAMAGIVGFSVARFLLGLGESGNFPACIKTVAEWFPKKERALATGIFNAGSNFGALLAPWLVPLIFVKWGWQWAFIGTGAVGFFWLVLWLRTYRAPEQHPRLSAGELAYIRSDPVEPVTKISWLRLLPHRQTLAYVVAKFLTDSVWRWYLYLLPLFFNQQYHLDIKSFGLPFVLIYCLADVGSIAGGWLSSSLIHRGWSVNAGRKVAMLACALCVVPVAMVTQISHMWAAVWLVGLAAAAHQGWSANLYTTASDMFPTQAVGSVVGIGGMAGALGAMGLLKLTGYILGHSGSYTLLFFIAAAAYLLALALLHLLAPRLAVAKI</sequence>
<keyword evidence="3 5" id="KW-1133">Transmembrane helix</keyword>
<dbReference type="PANTHER" id="PTHR11662:SF285">
    <property type="entry name" value="HEXURONATE TRANSPORTER"/>
    <property type="match status" value="1"/>
</dbReference>
<evidence type="ECO:0000256" key="2">
    <source>
        <dbReference type="ARBA" id="ARBA00022692"/>
    </source>
</evidence>
<feature type="transmembrane region" description="Helical" evidence="5">
    <location>
        <begin position="231"/>
        <end position="249"/>
    </location>
</feature>
<feature type="transmembrane region" description="Helical" evidence="5">
    <location>
        <begin position="169"/>
        <end position="189"/>
    </location>
</feature>
<feature type="transmembrane region" description="Helical" evidence="5">
    <location>
        <begin position="57"/>
        <end position="76"/>
    </location>
</feature>
<dbReference type="InterPro" id="IPR011701">
    <property type="entry name" value="MFS"/>
</dbReference>
<dbReference type="PANTHER" id="PTHR11662">
    <property type="entry name" value="SOLUTE CARRIER FAMILY 17"/>
    <property type="match status" value="1"/>
</dbReference>
<feature type="domain" description="Major facilitator superfamily (MFS) profile" evidence="6">
    <location>
        <begin position="18"/>
        <end position="418"/>
    </location>
</feature>
<proteinExistence type="predicted"/>
<dbReference type="InterPro" id="IPR050382">
    <property type="entry name" value="MFS_Na/Anion_cotransporter"/>
</dbReference>
<keyword evidence="8" id="KW-1185">Reference proteome</keyword>
<keyword evidence="4 5" id="KW-0472">Membrane</keyword>
<dbReference type="Proteomes" id="UP000005824">
    <property type="component" value="Unassembled WGS sequence"/>
</dbReference>
<evidence type="ECO:0000313" key="8">
    <source>
        <dbReference type="Proteomes" id="UP000005824"/>
    </source>
</evidence>
<dbReference type="InParanoid" id="B4CUN1"/>
<evidence type="ECO:0000313" key="7">
    <source>
        <dbReference type="EMBL" id="EDY22269.1"/>
    </source>
</evidence>
<dbReference type="InterPro" id="IPR036259">
    <property type="entry name" value="MFS_trans_sf"/>
</dbReference>
<protein>
    <submittedName>
        <fullName evidence="7">Major facilitator superfamily MFS_1</fullName>
    </submittedName>
</protein>
<feature type="transmembrane region" description="Helical" evidence="5">
    <location>
        <begin position="269"/>
        <end position="293"/>
    </location>
</feature>
<comment type="caution">
    <text evidence="7">The sequence shown here is derived from an EMBL/GenBank/DDBJ whole genome shotgun (WGS) entry which is preliminary data.</text>
</comment>
<dbReference type="Gene3D" id="1.20.1250.20">
    <property type="entry name" value="MFS general substrate transporter like domains"/>
    <property type="match status" value="2"/>
</dbReference>
<dbReference type="GO" id="GO:0015134">
    <property type="term" value="F:hexuronate transmembrane transporter activity"/>
    <property type="evidence" value="ECO:0007669"/>
    <property type="project" value="TreeGrafter"/>
</dbReference>
<evidence type="ECO:0000259" key="6">
    <source>
        <dbReference type="PROSITE" id="PS50850"/>
    </source>
</evidence>
<keyword evidence="2 5" id="KW-0812">Transmembrane</keyword>
<feature type="transmembrane region" description="Helical" evidence="5">
    <location>
        <begin position="392"/>
        <end position="414"/>
    </location>
</feature>
<evidence type="ECO:0000256" key="3">
    <source>
        <dbReference type="ARBA" id="ARBA00022989"/>
    </source>
</evidence>
<dbReference type="Pfam" id="PF07690">
    <property type="entry name" value="MFS_1"/>
    <property type="match status" value="1"/>
</dbReference>
<accession>B4CUN1</accession>
<dbReference type="EMBL" id="ABVL01000001">
    <property type="protein sequence ID" value="EDY22269.1"/>
    <property type="molecule type" value="Genomic_DNA"/>
</dbReference>
<dbReference type="AlphaFoldDB" id="B4CUN1"/>
<dbReference type="InterPro" id="IPR020846">
    <property type="entry name" value="MFS_dom"/>
</dbReference>
<dbReference type="PROSITE" id="PS50850">
    <property type="entry name" value="MFS"/>
    <property type="match status" value="1"/>
</dbReference>
<feature type="transmembrane region" description="Helical" evidence="5">
    <location>
        <begin position="305"/>
        <end position="323"/>
    </location>
</feature>
<feature type="transmembrane region" description="Helical" evidence="5">
    <location>
        <begin position="360"/>
        <end position="386"/>
    </location>
</feature>
<dbReference type="STRING" id="497964.CfE428DRAFT_0394"/>